<name>A0A0C2EGQ7_9PSED</name>
<dbReference type="AlphaFoldDB" id="A0A0C2EGQ7"/>
<feature type="compositionally biased region" description="Gly residues" evidence="1">
    <location>
        <begin position="9"/>
        <end position="19"/>
    </location>
</feature>
<keyword evidence="3" id="KW-1185">Reference proteome</keyword>
<reference evidence="2 3" key="1">
    <citation type="submission" date="2015-01" db="EMBL/GenBank/DDBJ databases">
        <title>Complete genome of Pseudomonas batumici UCM B-321 producer of the batumin antibiotic with strong antistaphilococcal and potential anticancer activity.</title>
        <authorList>
            <person name="Klochko V.V."/>
            <person name="Zelena L.B."/>
            <person name="Elena K.A."/>
            <person name="Reva O.N."/>
        </authorList>
    </citation>
    <scope>NUCLEOTIDE SEQUENCE [LARGE SCALE GENOMIC DNA]</scope>
    <source>
        <strain evidence="2 3">UCM B-321</strain>
    </source>
</reference>
<evidence type="ECO:0000313" key="2">
    <source>
        <dbReference type="EMBL" id="KIH85199.1"/>
    </source>
</evidence>
<feature type="region of interest" description="Disordered" evidence="1">
    <location>
        <begin position="1"/>
        <end position="37"/>
    </location>
</feature>
<accession>A0A0C2EGQ7</accession>
<proteinExistence type="predicted"/>
<gene>
    <name evidence="2" type="ORF">UCMB321_0987</name>
</gene>
<dbReference type="EMBL" id="JXDG01000010">
    <property type="protein sequence ID" value="KIH85199.1"/>
    <property type="molecule type" value="Genomic_DNA"/>
</dbReference>
<evidence type="ECO:0000256" key="1">
    <source>
        <dbReference type="SAM" id="MobiDB-lite"/>
    </source>
</evidence>
<evidence type="ECO:0000313" key="3">
    <source>
        <dbReference type="Proteomes" id="UP000031535"/>
    </source>
</evidence>
<dbReference type="PATRIC" id="fig|226910.6.peg.980"/>
<dbReference type="Proteomes" id="UP000031535">
    <property type="component" value="Unassembled WGS sequence"/>
</dbReference>
<organism evidence="2 3">
    <name type="scientific">Pseudomonas batumici</name>
    <dbReference type="NCBI Taxonomy" id="226910"/>
    <lineage>
        <taxon>Bacteria</taxon>
        <taxon>Pseudomonadati</taxon>
        <taxon>Pseudomonadota</taxon>
        <taxon>Gammaproteobacteria</taxon>
        <taxon>Pseudomonadales</taxon>
        <taxon>Pseudomonadaceae</taxon>
        <taxon>Pseudomonas</taxon>
    </lineage>
</organism>
<comment type="caution">
    <text evidence="2">The sequence shown here is derived from an EMBL/GenBank/DDBJ whole genome shotgun (WGS) entry which is preliminary data.</text>
</comment>
<protein>
    <submittedName>
        <fullName evidence="2">Uncharacterized protein</fullName>
    </submittedName>
</protein>
<sequence length="37" mass="3964">MERSEQGFNGHGVLHGAGGIYDQDNISPGTRRPALLI</sequence>